<dbReference type="Gene3D" id="3.30.420.10">
    <property type="entry name" value="Ribonuclease H-like superfamily/Ribonuclease H"/>
    <property type="match status" value="1"/>
</dbReference>
<evidence type="ECO:0000313" key="3">
    <source>
        <dbReference type="Proteomes" id="UP000740883"/>
    </source>
</evidence>
<dbReference type="AlphaFoldDB" id="A0A9P6KXZ2"/>
<sequence length="105" mass="12335">MEVLSSDIFGPFETLEYDMSSQGAKEKRFFLTITDVYSRYTWVKILNKITTKEIIEAIEKKIKRYGCQKLLICDNGRQYSAESLIGSRKTKDFNTNVSSFFEWHK</sequence>
<evidence type="ECO:0000313" key="2">
    <source>
        <dbReference type="EMBL" id="KAF9760958.1"/>
    </source>
</evidence>
<dbReference type="GO" id="GO:0003676">
    <property type="term" value="F:nucleic acid binding"/>
    <property type="evidence" value="ECO:0007669"/>
    <property type="project" value="InterPro"/>
</dbReference>
<dbReference type="PANTHER" id="PTHR37984">
    <property type="entry name" value="PROTEIN CBG26694"/>
    <property type="match status" value="1"/>
</dbReference>
<comment type="caution">
    <text evidence="2">The sequence shown here is derived from an EMBL/GenBank/DDBJ whole genome shotgun (WGS) entry which is preliminary data.</text>
</comment>
<gene>
    <name evidence="2" type="ORF">NGRA_2934</name>
</gene>
<reference evidence="2 3" key="1">
    <citation type="journal article" date="2020" name="Genome Biol. Evol.">
        <title>Comparative genomics of strictly vertically transmitted, feminizing microsporidia endosymbionts of amphipod crustaceans.</title>
        <authorList>
            <person name="Cormier A."/>
            <person name="Chebbi M.A."/>
            <person name="Giraud I."/>
            <person name="Wattier R."/>
            <person name="Teixeira M."/>
            <person name="Gilbert C."/>
            <person name="Rigaud T."/>
            <person name="Cordaux R."/>
        </authorList>
    </citation>
    <scope>NUCLEOTIDE SEQUENCE [LARGE SCALE GENOMIC DNA]</scope>
    <source>
        <strain evidence="2 3">Ou3-Ou53</strain>
    </source>
</reference>
<feature type="domain" description="Integrase catalytic" evidence="1">
    <location>
        <begin position="7"/>
        <end position="105"/>
    </location>
</feature>
<evidence type="ECO:0000259" key="1">
    <source>
        <dbReference type="PROSITE" id="PS50994"/>
    </source>
</evidence>
<dbReference type="InterPro" id="IPR036397">
    <property type="entry name" value="RNaseH_sf"/>
</dbReference>
<dbReference type="InterPro" id="IPR050951">
    <property type="entry name" value="Retrovirus_Pol_polyprotein"/>
</dbReference>
<organism evidence="2 3">
    <name type="scientific">Nosema granulosis</name>
    <dbReference type="NCBI Taxonomy" id="83296"/>
    <lineage>
        <taxon>Eukaryota</taxon>
        <taxon>Fungi</taxon>
        <taxon>Fungi incertae sedis</taxon>
        <taxon>Microsporidia</taxon>
        <taxon>Nosematidae</taxon>
        <taxon>Nosema</taxon>
    </lineage>
</organism>
<proteinExistence type="predicted"/>
<dbReference type="GO" id="GO:0005634">
    <property type="term" value="C:nucleus"/>
    <property type="evidence" value="ECO:0007669"/>
    <property type="project" value="UniProtKB-ARBA"/>
</dbReference>
<dbReference type="SUPFAM" id="SSF53098">
    <property type="entry name" value="Ribonuclease H-like"/>
    <property type="match status" value="1"/>
</dbReference>
<dbReference type="EMBL" id="SBJO01000467">
    <property type="protein sequence ID" value="KAF9760958.1"/>
    <property type="molecule type" value="Genomic_DNA"/>
</dbReference>
<dbReference type="PROSITE" id="PS50994">
    <property type="entry name" value="INTEGRASE"/>
    <property type="match status" value="1"/>
</dbReference>
<dbReference type="GO" id="GO:0015074">
    <property type="term" value="P:DNA integration"/>
    <property type="evidence" value="ECO:0007669"/>
    <property type="project" value="InterPro"/>
</dbReference>
<protein>
    <recommendedName>
        <fullName evidence="1">Integrase catalytic domain-containing protein</fullName>
    </recommendedName>
</protein>
<accession>A0A9P6KXZ2</accession>
<dbReference type="InterPro" id="IPR001584">
    <property type="entry name" value="Integrase_cat-core"/>
</dbReference>
<keyword evidence="3" id="KW-1185">Reference proteome</keyword>
<dbReference type="Proteomes" id="UP000740883">
    <property type="component" value="Unassembled WGS sequence"/>
</dbReference>
<dbReference type="InterPro" id="IPR012337">
    <property type="entry name" value="RNaseH-like_sf"/>
</dbReference>
<dbReference type="PANTHER" id="PTHR37984:SF5">
    <property type="entry name" value="PROTEIN NYNRIN-LIKE"/>
    <property type="match status" value="1"/>
</dbReference>
<name>A0A9P6KXZ2_9MICR</name>